<comment type="pathway">
    <text evidence="2">Glycerolipid metabolism; triacylglycerol biosynthesis.</text>
</comment>
<feature type="transmembrane region" description="Helical" evidence="14">
    <location>
        <begin position="29"/>
        <end position="54"/>
    </location>
</feature>
<dbReference type="PANTHER" id="PTHR12317">
    <property type="entry name" value="DIACYLGLYCEROL O-ACYLTRANSFERASE"/>
    <property type="match status" value="1"/>
</dbReference>
<dbReference type="GO" id="GO:0019432">
    <property type="term" value="P:triglyceride biosynthetic process"/>
    <property type="evidence" value="ECO:0007669"/>
    <property type="project" value="TreeGrafter"/>
</dbReference>
<dbReference type="InterPro" id="IPR007130">
    <property type="entry name" value="DAGAT"/>
</dbReference>
<proteinExistence type="inferred from homology"/>
<dbReference type="GO" id="GO:0004144">
    <property type="term" value="F:diacylglycerol O-acyltransferase activity"/>
    <property type="evidence" value="ECO:0007669"/>
    <property type="project" value="TreeGrafter"/>
</dbReference>
<keyword evidence="7 14" id="KW-0812">Transmembrane</keyword>
<evidence type="ECO:0000256" key="13">
    <source>
        <dbReference type="ARBA" id="ARBA00023315"/>
    </source>
</evidence>
<evidence type="ECO:0000256" key="4">
    <source>
        <dbReference type="ARBA" id="ARBA00005420"/>
    </source>
</evidence>
<dbReference type="Proteomes" id="UP000019132">
    <property type="component" value="Unassembled WGS sequence"/>
</dbReference>
<evidence type="ECO:0000256" key="2">
    <source>
        <dbReference type="ARBA" id="ARBA00004771"/>
    </source>
</evidence>
<keyword evidence="6 14" id="KW-0808">Transferase</keyword>
<keyword evidence="11" id="KW-0443">Lipid metabolism</keyword>
<organism evidence="15 16">
    <name type="scientific">Globisporangium ultimum (strain ATCC 200006 / CBS 805.95 / DAOM BR144)</name>
    <name type="common">Pythium ultimum</name>
    <dbReference type="NCBI Taxonomy" id="431595"/>
    <lineage>
        <taxon>Eukaryota</taxon>
        <taxon>Sar</taxon>
        <taxon>Stramenopiles</taxon>
        <taxon>Oomycota</taxon>
        <taxon>Peronosporomycetes</taxon>
        <taxon>Pythiales</taxon>
        <taxon>Pythiaceae</taxon>
        <taxon>Globisporangium</taxon>
    </lineage>
</organism>
<dbReference type="OMA" id="KPNDRAM"/>
<keyword evidence="12 14" id="KW-0472">Membrane</keyword>
<name>K3WBZ2_GLOUD</name>
<evidence type="ECO:0000256" key="8">
    <source>
        <dbReference type="ARBA" id="ARBA00022798"/>
    </source>
</evidence>
<dbReference type="EC" id="2.3.1.-" evidence="14"/>
<dbReference type="CDD" id="cd07987">
    <property type="entry name" value="LPLAT_MGAT-like"/>
    <property type="match status" value="1"/>
</dbReference>
<evidence type="ECO:0000256" key="11">
    <source>
        <dbReference type="ARBA" id="ARBA00023098"/>
    </source>
</evidence>
<sequence>MSARRNPQWPRADDLSELRSLSGHIWRRAVLGGIYFLWVCGLIGFGSMWGYTFFSLAKALVTQGEEPIPFSVEVYLSLMAAYEAYRWLIPVVPWAYLRHFVRNVFNYYPYFRFNTCVFEHELEAKEEPQAEPVTGDAAEGPKKAVNNDLAYNFTPVLKSHDKAMYAFHPHGILTCGMAINGAHHLRFAESDARWLVAENLFWFPALRDMLKWLEFDSVSKSSFVKLMEKGDNIGFVPGGFEEATLYQYGKHRVFIKKRFGFIKLALQYGYKVYPAYTFGEELTFTAFPFLLRWRLKLNEFKIPGAAFIGSPFCFFMPRSEVDLVTVVGHPIQFPHIEHPTKDDVQKYHALYVAKLQTLFDKHKGKYAADPSAELEIY</sequence>
<evidence type="ECO:0000256" key="9">
    <source>
        <dbReference type="ARBA" id="ARBA00022824"/>
    </source>
</evidence>
<dbReference type="PANTHER" id="PTHR12317:SF0">
    <property type="entry name" value="ACYLTRANSFERASE"/>
    <property type="match status" value="1"/>
</dbReference>
<comment type="caution">
    <text evidence="14">Lacks conserved residue(s) required for the propagation of feature annotation.</text>
</comment>
<dbReference type="VEuPathDB" id="FungiDB:PYU1_G002480"/>
<evidence type="ECO:0000256" key="12">
    <source>
        <dbReference type="ARBA" id="ARBA00023136"/>
    </source>
</evidence>
<keyword evidence="9 14" id="KW-0256">Endoplasmic reticulum</keyword>
<protein>
    <recommendedName>
        <fullName evidence="14">Acyltransferase</fullName>
        <ecNumber evidence="14">2.3.1.-</ecNumber>
    </recommendedName>
</protein>
<reference evidence="16" key="2">
    <citation type="submission" date="2010-04" db="EMBL/GenBank/DDBJ databases">
        <authorList>
            <person name="Buell R."/>
            <person name="Hamilton J."/>
            <person name="Hostetler J."/>
        </authorList>
    </citation>
    <scope>NUCLEOTIDE SEQUENCE [LARGE SCALE GENOMIC DNA]</scope>
    <source>
        <strain evidence="16">DAOM:BR144</strain>
    </source>
</reference>
<evidence type="ECO:0000313" key="15">
    <source>
        <dbReference type="EnsemblProtists" id="PYU1_T002483"/>
    </source>
</evidence>
<dbReference type="GO" id="GO:0005789">
    <property type="term" value="C:endoplasmic reticulum membrane"/>
    <property type="evidence" value="ECO:0007669"/>
    <property type="project" value="UniProtKB-SubCell"/>
</dbReference>
<dbReference type="HOGENOM" id="CLU_766152_0_0_1"/>
<keyword evidence="16" id="KW-1185">Reference proteome</keyword>
<keyword evidence="5" id="KW-0444">Lipid biosynthesis</keyword>
<dbReference type="GO" id="GO:0006071">
    <property type="term" value="P:glycerol metabolic process"/>
    <property type="evidence" value="ECO:0007669"/>
    <property type="project" value="UniProtKB-KW"/>
</dbReference>
<evidence type="ECO:0000256" key="5">
    <source>
        <dbReference type="ARBA" id="ARBA00022516"/>
    </source>
</evidence>
<reference evidence="15" key="3">
    <citation type="submission" date="2014-11" db="UniProtKB">
        <authorList>
            <consortium name="EnsemblProtists"/>
        </authorList>
    </citation>
    <scope>IDENTIFICATION</scope>
    <source>
        <strain evidence="15">DAOM BR144</strain>
    </source>
</reference>
<comment type="similarity">
    <text evidence="4 14">Belongs to the diacylglycerol acyltransferase family.</text>
</comment>
<evidence type="ECO:0000256" key="3">
    <source>
        <dbReference type="ARBA" id="ARBA00005189"/>
    </source>
</evidence>
<evidence type="ECO:0000256" key="14">
    <source>
        <dbReference type="RuleBase" id="RU367023"/>
    </source>
</evidence>
<keyword evidence="8" id="KW-0319">Glycerol metabolism</keyword>
<dbReference type="Pfam" id="PF03982">
    <property type="entry name" value="DAGAT"/>
    <property type="match status" value="1"/>
</dbReference>
<comment type="pathway">
    <text evidence="3">Lipid metabolism.</text>
</comment>
<evidence type="ECO:0000256" key="10">
    <source>
        <dbReference type="ARBA" id="ARBA00022989"/>
    </source>
</evidence>
<accession>K3WBZ2</accession>
<dbReference type="STRING" id="431595.K3WBZ2"/>
<evidence type="ECO:0000313" key="16">
    <source>
        <dbReference type="Proteomes" id="UP000019132"/>
    </source>
</evidence>
<dbReference type="AlphaFoldDB" id="K3WBZ2"/>
<dbReference type="EnsemblProtists" id="PYU1_T002483">
    <property type="protein sequence ID" value="PYU1_T002483"/>
    <property type="gene ID" value="PYU1_G002480"/>
</dbReference>
<keyword evidence="10 14" id="KW-1133">Transmembrane helix</keyword>
<evidence type="ECO:0000256" key="6">
    <source>
        <dbReference type="ARBA" id="ARBA00022679"/>
    </source>
</evidence>
<reference evidence="16" key="1">
    <citation type="journal article" date="2010" name="Genome Biol.">
        <title>Genome sequence of the necrotrophic plant pathogen Pythium ultimum reveals original pathogenicity mechanisms and effector repertoire.</title>
        <authorList>
            <person name="Levesque C.A."/>
            <person name="Brouwer H."/>
            <person name="Cano L."/>
            <person name="Hamilton J.P."/>
            <person name="Holt C."/>
            <person name="Huitema E."/>
            <person name="Raffaele S."/>
            <person name="Robideau G.P."/>
            <person name="Thines M."/>
            <person name="Win J."/>
            <person name="Zerillo M.M."/>
            <person name="Beakes G.W."/>
            <person name="Boore J.L."/>
            <person name="Busam D."/>
            <person name="Dumas B."/>
            <person name="Ferriera S."/>
            <person name="Fuerstenberg S.I."/>
            <person name="Gachon C.M."/>
            <person name="Gaulin E."/>
            <person name="Govers F."/>
            <person name="Grenville-Briggs L."/>
            <person name="Horner N."/>
            <person name="Hostetler J."/>
            <person name="Jiang R.H."/>
            <person name="Johnson J."/>
            <person name="Krajaejun T."/>
            <person name="Lin H."/>
            <person name="Meijer H.J."/>
            <person name="Moore B."/>
            <person name="Morris P."/>
            <person name="Phuntmart V."/>
            <person name="Puiu D."/>
            <person name="Shetty J."/>
            <person name="Stajich J.E."/>
            <person name="Tripathy S."/>
            <person name="Wawra S."/>
            <person name="van West P."/>
            <person name="Whitty B.R."/>
            <person name="Coutinho P.M."/>
            <person name="Henrissat B."/>
            <person name="Martin F."/>
            <person name="Thomas P.D."/>
            <person name="Tyler B.M."/>
            <person name="De Vries R.P."/>
            <person name="Kamoun S."/>
            <person name="Yandell M."/>
            <person name="Tisserat N."/>
            <person name="Buell C.R."/>
        </authorList>
    </citation>
    <scope>NUCLEOTIDE SEQUENCE</scope>
    <source>
        <strain evidence="16">DAOM:BR144</strain>
    </source>
</reference>
<comment type="subcellular location">
    <subcellularLocation>
        <location evidence="1 14">Endoplasmic reticulum membrane</location>
        <topology evidence="1 14">Multi-pass membrane protein</topology>
    </subcellularLocation>
</comment>
<keyword evidence="13" id="KW-0012">Acyltransferase</keyword>
<evidence type="ECO:0000256" key="1">
    <source>
        <dbReference type="ARBA" id="ARBA00004477"/>
    </source>
</evidence>
<evidence type="ECO:0000256" key="7">
    <source>
        <dbReference type="ARBA" id="ARBA00022692"/>
    </source>
</evidence>
<dbReference type="eggNOG" id="KOG0831">
    <property type="taxonomic scope" value="Eukaryota"/>
</dbReference>
<dbReference type="InParanoid" id="K3WBZ2"/>